<sequence>MTAVTENKGGVFFVYGYGGTGKTFIWKTLSSALRSKGQIVLNVASSGIASLLLTGGRTAHSRFHIPLNLNEDSICSMKPNTDDADLLKQTALIIWDEAPMVHKHGFEALDRTLKDILNAYGDSNSKLPFGGKVIVFGGDFRQILPVVQNGSRQDIVNASLSSSYLWSQCKVLTLTKNMRLTMGNGSSDVERTKLFAKWLLDVGEGNVGGCNDGDVLIDIPDDLVISNSSDPLSDLIDFLLSMFPGAEKEYLSSDTICESEHLHANFDHNLYSPDVLNGLKLSGLPNHKLQPKVGVPVMLLRNIDQRNGLCNGTRLQIISLGDRVIEAEIISGSNIGTRAFITRIPLTPSDKKIPFKFQRKQFPIVVCFAMTINKSQGQSLSKVGLFLKDPVFMHGQLYVALSRVKSRDGLKLLILDKDGQLTNKTSNVVYKEVFSNL</sequence>
<dbReference type="AlphaFoldDB" id="A0A5N6LU46"/>
<dbReference type="InterPro" id="IPR010285">
    <property type="entry name" value="DNA_helicase_pif1-like_DEAD"/>
</dbReference>
<dbReference type="GO" id="GO:0006310">
    <property type="term" value="P:DNA recombination"/>
    <property type="evidence" value="ECO:0007669"/>
    <property type="project" value="UniProtKB-KW"/>
</dbReference>
<keyword evidence="1" id="KW-0547">Nucleotide-binding</keyword>
<gene>
    <name evidence="4" type="ORF">E3N88_38474</name>
</gene>
<feature type="domain" description="DNA helicase Pif1-like DEAD-box helicase" evidence="2">
    <location>
        <begin position="2"/>
        <end position="208"/>
    </location>
</feature>
<dbReference type="OrthoDB" id="1669105at2759"/>
<dbReference type="PANTHER" id="PTHR10492:SF101">
    <property type="entry name" value="ATP-DEPENDENT DNA HELICASE"/>
    <property type="match status" value="1"/>
</dbReference>
<keyword evidence="1" id="KW-0233">DNA recombination</keyword>
<dbReference type="InterPro" id="IPR049163">
    <property type="entry name" value="Pif1-like_2B_dom"/>
</dbReference>
<evidence type="ECO:0000313" key="4">
    <source>
        <dbReference type="EMBL" id="KAD2805097.1"/>
    </source>
</evidence>
<keyword evidence="1" id="KW-0227">DNA damage</keyword>
<accession>A0A5N6LU46</accession>
<comment type="caution">
    <text evidence="4">The sequence shown here is derived from an EMBL/GenBank/DDBJ whole genome shotgun (WGS) entry which is preliminary data.</text>
</comment>
<dbReference type="Pfam" id="PF05970">
    <property type="entry name" value="PIF1"/>
    <property type="match status" value="1"/>
</dbReference>
<dbReference type="GO" id="GO:0043139">
    <property type="term" value="F:5'-3' DNA helicase activity"/>
    <property type="evidence" value="ECO:0007669"/>
    <property type="project" value="UniProtKB-EC"/>
</dbReference>
<dbReference type="FunFam" id="3.40.50.300:FF:002884">
    <property type="entry name" value="ATP-dependent DNA helicase"/>
    <property type="match status" value="1"/>
</dbReference>
<dbReference type="GO" id="GO:0000723">
    <property type="term" value="P:telomere maintenance"/>
    <property type="evidence" value="ECO:0007669"/>
    <property type="project" value="InterPro"/>
</dbReference>
<comment type="catalytic activity">
    <reaction evidence="1">
        <text>ATP + H2O = ADP + phosphate + H(+)</text>
        <dbReference type="Rhea" id="RHEA:13065"/>
        <dbReference type="ChEBI" id="CHEBI:15377"/>
        <dbReference type="ChEBI" id="CHEBI:15378"/>
        <dbReference type="ChEBI" id="CHEBI:30616"/>
        <dbReference type="ChEBI" id="CHEBI:43474"/>
        <dbReference type="ChEBI" id="CHEBI:456216"/>
        <dbReference type="EC" id="5.6.2.3"/>
    </reaction>
</comment>
<evidence type="ECO:0000259" key="3">
    <source>
        <dbReference type="Pfam" id="PF21530"/>
    </source>
</evidence>
<dbReference type="EMBL" id="SZYD01000018">
    <property type="protein sequence ID" value="KAD2805097.1"/>
    <property type="molecule type" value="Genomic_DNA"/>
</dbReference>
<dbReference type="Gene3D" id="3.40.50.300">
    <property type="entry name" value="P-loop containing nucleotide triphosphate hydrolases"/>
    <property type="match status" value="1"/>
</dbReference>
<keyword evidence="5" id="KW-1185">Reference proteome</keyword>
<dbReference type="GO" id="GO:0005524">
    <property type="term" value="F:ATP binding"/>
    <property type="evidence" value="ECO:0007669"/>
    <property type="project" value="UniProtKB-KW"/>
</dbReference>
<dbReference type="GO" id="GO:0006281">
    <property type="term" value="P:DNA repair"/>
    <property type="evidence" value="ECO:0007669"/>
    <property type="project" value="UniProtKB-KW"/>
</dbReference>
<organism evidence="4 5">
    <name type="scientific">Mikania micrantha</name>
    <name type="common">bitter vine</name>
    <dbReference type="NCBI Taxonomy" id="192012"/>
    <lineage>
        <taxon>Eukaryota</taxon>
        <taxon>Viridiplantae</taxon>
        <taxon>Streptophyta</taxon>
        <taxon>Embryophyta</taxon>
        <taxon>Tracheophyta</taxon>
        <taxon>Spermatophyta</taxon>
        <taxon>Magnoliopsida</taxon>
        <taxon>eudicotyledons</taxon>
        <taxon>Gunneridae</taxon>
        <taxon>Pentapetalae</taxon>
        <taxon>asterids</taxon>
        <taxon>campanulids</taxon>
        <taxon>Asterales</taxon>
        <taxon>Asteraceae</taxon>
        <taxon>Asteroideae</taxon>
        <taxon>Heliantheae alliance</taxon>
        <taxon>Eupatorieae</taxon>
        <taxon>Mikania</taxon>
    </lineage>
</organism>
<comment type="cofactor">
    <cofactor evidence="1">
        <name>Mg(2+)</name>
        <dbReference type="ChEBI" id="CHEBI:18420"/>
    </cofactor>
</comment>
<evidence type="ECO:0000313" key="5">
    <source>
        <dbReference type="Proteomes" id="UP000326396"/>
    </source>
</evidence>
<keyword evidence="1" id="KW-0234">DNA repair</keyword>
<name>A0A5N6LU46_9ASTR</name>
<evidence type="ECO:0000256" key="1">
    <source>
        <dbReference type="RuleBase" id="RU363044"/>
    </source>
</evidence>
<dbReference type="PANTHER" id="PTHR10492">
    <property type="match status" value="1"/>
</dbReference>
<keyword evidence="1" id="KW-0347">Helicase</keyword>
<evidence type="ECO:0000259" key="2">
    <source>
        <dbReference type="Pfam" id="PF05970"/>
    </source>
</evidence>
<protein>
    <recommendedName>
        <fullName evidence="1">ATP-dependent DNA helicase</fullName>
        <ecNumber evidence="1">5.6.2.3</ecNumber>
    </recommendedName>
</protein>
<dbReference type="CDD" id="cd18809">
    <property type="entry name" value="SF1_C_RecD"/>
    <property type="match status" value="1"/>
</dbReference>
<dbReference type="InterPro" id="IPR027417">
    <property type="entry name" value="P-loop_NTPase"/>
</dbReference>
<dbReference type="SUPFAM" id="SSF52540">
    <property type="entry name" value="P-loop containing nucleoside triphosphate hydrolases"/>
    <property type="match status" value="2"/>
</dbReference>
<dbReference type="Pfam" id="PF21530">
    <property type="entry name" value="Pif1_2B_dom"/>
    <property type="match status" value="1"/>
</dbReference>
<reference evidence="4 5" key="1">
    <citation type="submission" date="2019-05" db="EMBL/GenBank/DDBJ databases">
        <title>Mikania micrantha, genome provides insights into the molecular mechanism of rapid growth.</title>
        <authorList>
            <person name="Liu B."/>
        </authorList>
    </citation>
    <scope>NUCLEOTIDE SEQUENCE [LARGE SCALE GENOMIC DNA]</scope>
    <source>
        <strain evidence="4">NLD-2019</strain>
        <tissue evidence="4">Leaf</tissue>
    </source>
</reference>
<dbReference type="EC" id="5.6.2.3" evidence="1"/>
<proteinExistence type="inferred from homology"/>
<feature type="domain" description="DNA helicase Pif1-like 2B" evidence="3">
    <location>
        <begin position="276"/>
        <end position="320"/>
    </location>
</feature>
<keyword evidence="1" id="KW-0067">ATP-binding</keyword>
<dbReference type="GO" id="GO:0016887">
    <property type="term" value="F:ATP hydrolysis activity"/>
    <property type="evidence" value="ECO:0007669"/>
    <property type="project" value="RHEA"/>
</dbReference>
<keyword evidence="1" id="KW-0378">Hydrolase</keyword>
<comment type="similarity">
    <text evidence="1">Belongs to the helicase family.</text>
</comment>
<dbReference type="Proteomes" id="UP000326396">
    <property type="component" value="Linkage Group LG8"/>
</dbReference>